<dbReference type="Proteomes" id="UP000243719">
    <property type="component" value="Unassembled WGS sequence"/>
</dbReference>
<dbReference type="STRING" id="1770053.SAMN05216551_10116"/>
<name>A0A1H2PJF5_9BURK</name>
<dbReference type="AlphaFoldDB" id="A0A1H2PJF5"/>
<accession>A0A1H2PJF5</accession>
<organism evidence="3 4">
    <name type="scientific">Chitinasiproducens palmae</name>
    <dbReference type="NCBI Taxonomy" id="1770053"/>
    <lineage>
        <taxon>Bacteria</taxon>
        <taxon>Pseudomonadati</taxon>
        <taxon>Pseudomonadota</taxon>
        <taxon>Betaproteobacteria</taxon>
        <taxon>Burkholderiales</taxon>
        <taxon>Burkholderiaceae</taxon>
        <taxon>Chitinasiproducens</taxon>
    </lineage>
</organism>
<dbReference type="EMBL" id="FNLO01000001">
    <property type="protein sequence ID" value="SDV46032.1"/>
    <property type="molecule type" value="Genomic_DNA"/>
</dbReference>
<keyword evidence="1" id="KW-0378">Hydrolase</keyword>
<evidence type="ECO:0000259" key="2">
    <source>
        <dbReference type="Pfam" id="PF12706"/>
    </source>
</evidence>
<dbReference type="OrthoDB" id="9803916at2"/>
<sequence length="259" mass="28470">MKYTHIRNATALVEYAGKRFLVDPMLAERGSYDGFGGYANSELRNPLVDLPLPARDVLDVDAVIVTHTHIDHWDPTAQKLIDKDRLLLAQNARDAALFAAQGFTRVQVLGEETDFDGIRLFKTSGQHGSDALYADPQWAARLGETCGIVFAHADEPTVYLAGDTVWHRHVETALARHAPNVVVLNAGDAHNLVHGSIIMGQHDIERVHRAAPGAELIAVHLEALGHCVLSRAALRGFVRDRSLEHVVRIPEDGDSYVFA</sequence>
<dbReference type="InterPro" id="IPR001279">
    <property type="entry name" value="Metallo-B-lactamas"/>
</dbReference>
<proteinExistence type="predicted"/>
<dbReference type="PANTHER" id="PTHR43546">
    <property type="entry name" value="UPF0173 METAL-DEPENDENT HYDROLASE MJ1163-RELATED"/>
    <property type="match status" value="1"/>
</dbReference>
<dbReference type="Gene3D" id="3.60.15.10">
    <property type="entry name" value="Ribonuclease Z/Hydroxyacylglutathione hydrolase-like"/>
    <property type="match status" value="1"/>
</dbReference>
<evidence type="ECO:0000313" key="4">
    <source>
        <dbReference type="Proteomes" id="UP000243719"/>
    </source>
</evidence>
<dbReference type="PANTHER" id="PTHR43546:SF9">
    <property type="entry name" value="L-ASCORBATE-6-PHOSPHATE LACTONASE ULAG-RELATED"/>
    <property type="match status" value="1"/>
</dbReference>
<gene>
    <name evidence="3" type="ORF">SAMN05216551_10116</name>
</gene>
<dbReference type="InterPro" id="IPR050114">
    <property type="entry name" value="UPF0173_UPF0282_UlaG_hydrolase"/>
</dbReference>
<dbReference type="RefSeq" id="WP_091903367.1">
    <property type="nucleotide sequence ID" value="NZ_FNLO01000001.1"/>
</dbReference>
<dbReference type="GO" id="GO:0016787">
    <property type="term" value="F:hydrolase activity"/>
    <property type="evidence" value="ECO:0007669"/>
    <property type="project" value="UniProtKB-KW"/>
</dbReference>
<protein>
    <submittedName>
        <fullName evidence="3">L-ascorbate metabolism protein UlaG, beta-lactamase superfamily</fullName>
    </submittedName>
</protein>
<dbReference type="InterPro" id="IPR036866">
    <property type="entry name" value="RibonucZ/Hydroxyglut_hydro"/>
</dbReference>
<feature type="domain" description="Metallo-beta-lactamase" evidence="2">
    <location>
        <begin position="19"/>
        <end position="220"/>
    </location>
</feature>
<evidence type="ECO:0000313" key="3">
    <source>
        <dbReference type="EMBL" id="SDV46032.1"/>
    </source>
</evidence>
<reference evidence="4" key="1">
    <citation type="submission" date="2016-09" db="EMBL/GenBank/DDBJ databases">
        <authorList>
            <person name="Varghese N."/>
            <person name="Submissions S."/>
        </authorList>
    </citation>
    <scope>NUCLEOTIDE SEQUENCE [LARGE SCALE GENOMIC DNA]</scope>
    <source>
        <strain evidence="4">JS23</strain>
    </source>
</reference>
<keyword evidence="4" id="KW-1185">Reference proteome</keyword>
<dbReference type="SUPFAM" id="SSF56281">
    <property type="entry name" value="Metallo-hydrolase/oxidoreductase"/>
    <property type="match status" value="1"/>
</dbReference>
<evidence type="ECO:0000256" key="1">
    <source>
        <dbReference type="ARBA" id="ARBA00022801"/>
    </source>
</evidence>
<dbReference type="Pfam" id="PF12706">
    <property type="entry name" value="Lactamase_B_2"/>
    <property type="match status" value="1"/>
</dbReference>